<organism evidence="2 3">
    <name type="scientific">Flavobacterium soyangense</name>
    <dbReference type="NCBI Taxonomy" id="2023265"/>
    <lineage>
        <taxon>Bacteria</taxon>
        <taxon>Pseudomonadati</taxon>
        <taxon>Bacteroidota</taxon>
        <taxon>Flavobacteriia</taxon>
        <taxon>Flavobacteriales</taxon>
        <taxon>Flavobacteriaceae</taxon>
        <taxon>Flavobacterium</taxon>
    </lineage>
</organism>
<accession>A0A930XV30</accession>
<dbReference type="InterPro" id="IPR000595">
    <property type="entry name" value="cNMP-bd_dom"/>
</dbReference>
<dbReference type="SUPFAM" id="SSF51206">
    <property type="entry name" value="cAMP-binding domain-like"/>
    <property type="match status" value="1"/>
</dbReference>
<evidence type="ECO:0000259" key="1">
    <source>
        <dbReference type="PROSITE" id="PS50042"/>
    </source>
</evidence>
<keyword evidence="3" id="KW-1185">Reference proteome</keyword>
<reference evidence="2" key="1">
    <citation type="submission" date="2020-11" db="EMBL/GenBank/DDBJ databases">
        <title>Genome of Flavobacterium soyangense.</title>
        <authorList>
            <person name="Liu Q."/>
            <person name="Xin Y.-H."/>
        </authorList>
    </citation>
    <scope>NUCLEOTIDE SEQUENCE</scope>
    <source>
        <strain evidence="2">CGMCC 1.13493</strain>
    </source>
</reference>
<protein>
    <submittedName>
        <fullName evidence="2">Crp/Fnr family transcriptional regulator</fullName>
    </submittedName>
</protein>
<proteinExistence type="predicted"/>
<gene>
    <name evidence="2" type="ORF">IR213_04570</name>
</gene>
<evidence type="ECO:0000313" key="3">
    <source>
        <dbReference type="Proteomes" id="UP000646211"/>
    </source>
</evidence>
<name>A0A930XV30_9FLAO</name>
<dbReference type="RefSeq" id="WP_194311125.1">
    <property type="nucleotide sequence ID" value="NZ_JADHEC010000006.1"/>
</dbReference>
<dbReference type="PROSITE" id="PS50042">
    <property type="entry name" value="CNMP_BINDING_3"/>
    <property type="match status" value="1"/>
</dbReference>
<feature type="domain" description="Cyclic nucleotide-binding" evidence="1">
    <location>
        <begin position="15"/>
        <end position="71"/>
    </location>
</feature>
<sequence>MENKYLNKYLNYFSRISTLSEEEIKVLTDRFVYTSFKKGTVLLKEGQQSVDTYFILEGCIREYISTDGDEKTTNFFTEEQWVISLSNFSPQNPTLLNLVCVEDTTVLIGNEQLAQEIFLLCPRFETISRAIVEADFAEQKKALTSFLTDTAEQRYLKLLKLRPDLFQRIPQFQLASYLGIMPESLSRIRKRITLK</sequence>
<dbReference type="AlphaFoldDB" id="A0A930XV30"/>
<dbReference type="InterPro" id="IPR014710">
    <property type="entry name" value="RmlC-like_jellyroll"/>
</dbReference>
<comment type="caution">
    <text evidence="2">The sequence shown here is derived from an EMBL/GenBank/DDBJ whole genome shotgun (WGS) entry which is preliminary data.</text>
</comment>
<dbReference type="Gene3D" id="2.60.120.10">
    <property type="entry name" value="Jelly Rolls"/>
    <property type="match status" value="1"/>
</dbReference>
<dbReference type="EMBL" id="JADHEC010000006">
    <property type="protein sequence ID" value="MBF2707866.1"/>
    <property type="molecule type" value="Genomic_DNA"/>
</dbReference>
<dbReference type="Pfam" id="PF00027">
    <property type="entry name" value="cNMP_binding"/>
    <property type="match status" value="1"/>
</dbReference>
<dbReference type="Proteomes" id="UP000646211">
    <property type="component" value="Unassembled WGS sequence"/>
</dbReference>
<dbReference type="CDD" id="cd00038">
    <property type="entry name" value="CAP_ED"/>
    <property type="match status" value="1"/>
</dbReference>
<evidence type="ECO:0000313" key="2">
    <source>
        <dbReference type="EMBL" id="MBF2707866.1"/>
    </source>
</evidence>
<dbReference type="InterPro" id="IPR018490">
    <property type="entry name" value="cNMP-bd_dom_sf"/>
</dbReference>